<accession>A0A5D2QTZ2</accession>
<sequence length="63" mass="7181">MQPPQTVVDGWWSTRSLTPFGSVLEDLTPTTAKNKKESIIPFVRFSFNGGETPMYTNDSRFRL</sequence>
<gene>
    <name evidence="1" type="ORF">ES332_A04G030700v1</name>
</gene>
<name>A0A5D2QTZ2_GOSTO</name>
<evidence type="ECO:0000313" key="1">
    <source>
        <dbReference type="EMBL" id="TYI32047.1"/>
    </source>
</evidence>
<organism evidence="1 2">
    <name type="scientific">Gossypium tomentosum</name>
    <name type="common">Hawaiian cotton</name>
    <name type="synonym">Gossypium sandvicense</name>
    <dbReference type="NCBI Taxonomy" id="34277"/>
    <lineage>
        <taxon>Eukaryota</taxon>
        <taxon>Viridiplantae</taxon>
        <taxon>Streptophyta</taxon>
        <taxon>Embryophyta</taxon>
        <taxon>Tracheophyta</taxon>
        <taxon>Spermatophyta</taxon>
        <taxon>Magnoliopsida</taxon>
        <taxon>eudicotyledons</taxon>
        <taxon>Gunneridae</taxon>
        <taxon>Pentapetalae</taxon>
        <taxon>rosids</taxon>
        <taxon>malvids</taxon>
        <taxon>Malvales</taxon>
        <taxon>Malvaceae</taxon>
        <taxon>Malvoideae</taxon>
        <taxon>Gossypium</taxon>
    </lineage>
</organism>
<dbReference type="EMBL" id="CM017613">
    <property type="protein sequence ID" value="TYI32047.1"/>
    <property type="molecule type" value="Genomic_DNA"/>
</dbReference>
<dbReference type="Proteomes" id="UP000322667">
    <property type="component" value="Chromosome A04"/>
</dbReference>
<reference evidence="1 2" key="1">
    <citation type="submission" date="2019-07" db="EMBL/GenBank/DDBJ databases">
        <title>WGS assembly of Gossypium tomentosum.</title>
        <authorList>
            <person name="Chen Z.J."/>
            <person name="Sreedasyam A."/>
            <person name="Ando A."/>
            <person name="Song Q."/>
            <person name="De L."/>
            <person name="Hulse-Kemp A."/>
            <person name="Ding M."/>
            <person name="Ye W."/>
            <person name="Kirkbride R."/>
            <person name="Jenkins J."/>
            <person name="Plott C."/>
            <person name="Lovell J."/>
            <person name="Lin Y.-M."/>
            <person name="Vaughn R."/>
            <person name="Liu B."/>
            <person name="Li W."/>
            <person name="Simpson S."/>
            <person name="Scheffler B."/>
            <person name="Saski C."/>
            <person name="Grover C."/>
            <person name="Hu G."/>
            <person name="Conover J."/>
            <person name="Carlson J."/>
            <person name="Shu S."/>
            <person name="Boston L."/>
            <person name="Williams M."/>
            <person name="Peterson D."/>
            <person name="Mcgee K."/>
            <person name="Jones D."/>
            <person name="Wendel J."/>
            <person name="Stelly D."/>
            <person name="Grimwood J."/>
            <person name="Schmutz J."/>
        </authorList>
    </citation>
    <scope>NUCLEOTIDE SEQUENCE [LARGE SCALE GENOMIC DNA]</scope>
    <source>
        <strain evidence="1">7179.01</strain>
    </source>
</reference>
<keyword evidence="2" id="KW-1185">Reference proteome</keyword>
<protein>
    <submittedName>
        <fullName evidence="1">Uncharacterized protein</fullName>
    </submittedName>
</protein>
<dbReference type="AlphaFoldDB" id="A0A5D2QTZ2"/>
<evidence type="ECO:0000313" key="2">
    <source>
        <dbReference type="Proteomes" id="UP000322667"/>
    </source>
</evidence>
<proteinExistence type="predicted"/>